<dbReference type="InterPro" id="IPR003439">
    <property type="entry name" value="ABC_transporter-like_ATP-bd"/>
</dbReference>
<dbReference type="PROSITE" id="PS00211">
    <property type="entry name" value="ABC_TRANSPORTER_1"/>
    <property type="match status" value="1"/>
</dbReference>
<evidence type="ECO:0000256" key="4">
    <source>
        <dbReference type="ARBA" id="ARBA00022496"/>
    </source>
</evidence>
<dbReference type="FunFam" id="3.40.50.300:FF:000134">
    <property type="entry name" value="Iron-enterobactin ABC transporter ATP-binding protein"/>
    <property type="match status" value="1"/>
</dbReference>
<evidence type="ECO:0000256" key="6">
    <source>
        <dbReference type="ARBA" id="ARBA00022840"/>
    </source>
</evidence>
<dbReference type="GO" id="GO:0016887">
    <property type="term" value="F:ATP hydrolysis activity"/>
    <property type="evidence" value="ECO:0007669"/>
    <property type="project" value="InterPro"/>
</dbReference>
<evidence type="ECO:0000313" key="12">
    <source>
        <dbReference type="Proteomes" id="UP000323646"/>
    </source>
</evidence>
<evidence type="ECO:0000256" key="2">
    <source>
        <dbReference type="ARBA" id="ARBA00022448"/>
    </source>
</evidence>
<dbReference type="SUPFAM" id="SSF52540">
    <property type="entry name" value="P-loop containing nucleoside triphosphate hydrolases"/>
    <property type="match status" value="1"/>
</dbReference>
<dbReference type="InterPro" id="IPR017871">
    <property type="entry name" value="ABC_transporter-like_CS"/>
</dbReference>
<organism evidence="11 12">
    <name type="scientific">Selenomonas ruminis</name>
    <dbReference type="NCBI Taxonomy" id="2593411"/>
    <lineage>
        <taxon>Bacteria</taxon>
        <taxon>Bacillati</taxon>
        <taxon>Bacillota</taxon>
        <taxon>Negativicutes</taxon>
        <taxon>Selenomonadales</taxon>
        <taxon>Selenomonadaceae</taxon>
        <taxon>Selenomonas</taxon>
    </lineage>
</organism>
<name>A0A5D6WDF3_9FIRM</name>
<dbReference type="Proteomes" id="UP000323646">
    <property type="component" value="Unassembled WGS sequence"/>
</dbReference>
<dbReference type="RefSeq" id="WP_149170198.1">
    <property type="nucleotide sequence ID" value="NZ_VTOY01000001.1"/>
</dbReference>
<dbReference type="PANTHER" id="PTHR42771">
    <property type="entry name" value="IRON(3+)-HYDROXAMATE IMPORT ATP-BINDING PROTEIN FHUC"/>
    <property type="match status" value="1"/>
</dbReference>
<dbReference type="PANTHER" id="PTHR42771:SF2">
    <property type="entry name" value="IRON(3+)-HYDROXAMATE IMPORT ATP-BINDING PROTEIN FHUC"/>
    <property type="match status" value="1"/>
</dbReference>
<evidence type="ECO:0000256" key="3">
    <source>
        <dbReference type="ARBA" id="ARBA00022475"/>
    </source>
</evidence>
<dbReference type="GO" id="GO:0005524">
    <property type="term" value="F:ATP binding"/>
    <property type="evidence" value="ECO:0007669"/>
    <property type="project" value="UniProtKB-KW"/>
</dbReference>
<dbReference type="AlphaFoldDB" id="A0A5D6WDF3"/>
<dbReference type="GO" id="GO:0006826">
    <property type="term" value="P:iron ion transport"/>
    <property type="evidence" value="ECO:0007669"/>
    <property type="project" value="UniProtKB-KW"/>
</dbReference>
<evidence type="ECO:0000313" key="11">
    <source>
        <dbReference type="EMBL" id="TYZ24564.1"/>
    </source>
</evidence>
<dbReference type="InterPro" id="IPR027417">
    <property type="entry name" value="P-loop_NTPase"/>
</dbReference>
<dbReference type="InterPro" id="IPR003593">
    <property type="entry name" value="AAA+_ATPase"/>
</dbReference>
<comment type="caution">
    <text evidence="11">The sequence shown here is derived from an EMBL/GenBank/DDBJ whole genome shotgun (WGS) entry which is preliminary data.</text>
</comment>
<dbReference type="Pfam" id="PF00005">
    <property type="entry name" value="ABC_tran"/>
    <property type="match status" value="1"/>
</dbReference>
<keyword evidence="3" id="KW-1003">Cell membrane</keyword>
<dbReference type="OrthoDB" id="9799337at2"/>
<evidence type="ECO:0000256" key="9">
    <source>
        <dbReference type="ARBA" id="ARBA00023136"/>
    </source>
</evidence>
<dbReference type="GO" id="GO:0005886">
    <property type="term" value="C:plasma membrane"/>
    <property type="evidence" value="ECO:0007669"/>
    <property type="project" value="UniProtKB-SubCell"/>
</dbReference>
<evidence type="ECO:0000256" key="1">
    <source>
        <dbReference type="ARBA" id="ARBA00004202"/>
    </source>
</evidence>
<sequence>MAERETLLLANKLRLEYGGKVVADGLDLAIHRAEITAIIGPNGSGKSTLLKALARLLRPGAGSIKLRGKDLWSLSEKEVAQKIAFMPQSASIPPDLTVAEVLRMGRLPYRSFWRSWQAGDDVICQKVLQLTGLTAFAQRSMGALSGGERQRARLALALAQEPQILLLDEPTTYLDIRHQLELMAIVSSLHEKMGLTVVMVLHDLNQAVRYSQRLVAMKAGRILADGEVAEVFSCELVRRLYGVENEIKTVEVHGQRQQVFFPSAVMGV</sequence>
<dbReference type="InterPro" id="IPR051535">
    <property type="entry name" value="Siderophore_ABC-ATPase"/>
</dbReference>
<feature type="domain" description="ABC transporter" evidence="10">
    <location>
        <begin position="7"/>
        <end position="244"/>
    </location>
</feature>
<reference evidence="11 12" key="1">
    <citation type="submission" date="2019-08" db="EMBL/GenBank/DDBJ databases">
        <title>Selenomonas sp. mPRGC5 and Selenomonas sp. mPRGC8 isolated from ruminal fluid of dairy goat (Capra hircus).</title>
        <authorList>
            <person name="Poothong S."/>
            <person name="Nuengjamnong C."/>
            <person name="Tanasupawat S."/>
        </authorList>
    </citation>
    <scope>NUCLEOTIDE SEQUENCE [LARGE SCALE GENOMIC DNA]</scope>
    <source>
        <strain evidence="12">mPRGC5</strain>
    </source>
</reference>
<evidence type="ECO:0000256" key="5">
    <source>
        <dbReference type="ARBA" id="ARBA00022741"/>
    </source>
</evidence>
<dbReference type="SMART" id="SM00382">
    <property type="entry name" value="AAA"/>
    <property type="match status" value="1"/>
</dbReference>
<protein>
    <submittedName>
        <fullName evidence="11">ABC transporter ATP-binding protein</fullName>
    </submittedName>
</protein>
<evidence type="ECO:0000256" key="8">
    <source>
        <dbReference type="ARBA" id="ARBA00023065"/>
    </source>
</evidence>
<keyword evidence="6 11" id="KW-0067">ATP-binding</keyword>
<gene>
    <name evidence="11" type="ORF">FZ040_00500</name>
</gene>
<keyword evidence="2" id="KW-0813">Transport</keyword>
<keyword evidence="9" id="KW-0472">Membrane</keyword>
<keyword evidence="12" id="KW-1185">Reference proteome</keyword>
<accession>A0A5D6WDF3</accession>
<keyword evidence="8" id="KW-0406">Ion transport</keyword>
<dbReference type="PROSITE" id="PS50893">
    <property type="entry name" value="ABC_TRANSPORTER_2"/>
    <property type="match status" value="1"/>
</dbReference>
<dbReference type="Gene3D" id="3.40.50.300">
    <property type="entry name" value="P-loop containing nucleotide triphosphate hydrolases"/>
    <property type="match status" value="1"/>
</dbReference>
<keyword evidence="5" id="KW-0547">Nucleotide-binding</keyword>
<keyword evidence="4" id="KW-0410">Iron transport</keyword>
<proteinExistence type="predicted"/>
<evidence type="ECO:0000259" key="10">
    <source>
        <dbReference type="PROSITE" id="PS50893"/>
    </source>
</evidence>
<comment type="subcellular location">
    <subcellularLocation>
        <location evidence="1">Cell membrane</location>
        <topology evidence="1">Peripheral membrane protein</topology>
    </subcellularLocation>
</comment>
<dbReference type="EMBL" id="VTOY01000001">
    <property type="protein sequence ID" value="TYZ24564.1"/>
    <property type="molecule type" value="Genomic_DNA"/>
</dbReference>
<keyword evidence="7" id="KW-0408">Iron</keyword>
<evidence type="ECO:0000256" key="7">
    <source>
        <dbReference type="ARBA" id="ARBA00023004"/>
    </source>
</evidence>
<dbReference type="CDD" id="cd03214">
    <property type="entry name" value="ABC_Iron-Siderophores_B12_Hemin"/>
    <property type="match status" value="1"/>
</dbReference>